<evidence type="ECO:0000256" key="1">
    <source>
        <dbReference type="ARBA" id="ARBA00022723"/>
    </source>
</evidence>
<reference evidence="6 7" key="1">
    <citation type="submission" date="2024-07" db="EMBL/GenBank/DDBJ databases">
        <title>Chromosome-level genome assembly of the water stick insect Ranatra chinensis (Heteroptera: Nepidae).</title>
        <authorList>
            <person name="Liu X."/>
        </authorList>
    </citation>
    <scope>NUCLEOTIDE SEQUENCE [LARGE SCALE GENOMIC DNA]</scope>
    <source>
        <strain evidence="6">Cailab_2021Rc</strain>
        <tissue evidence="6">Muscle</tissue>
    </source>
</reference>
<dbReference type="GO" id="GO:0008270">
    <property type="term" value="F:zinc ion binding"/>
    <property type="evidence" value="ECO:0007669"/>
    <property type="project" value="UniProtKB-KW"/>
</dbReference>
<dbReference type="Proteomes" id="UP001558652">
    <property type="component" value="Unassembled WGS sequence"/>
</dbReference>
<dbReference type="PANTHER" id="PTHR45865">
    <property type="entry name" value="E3 UBIQUITIN-PROTEIN LIGASE SHPRH FAMILY MEMBER"/>
    <property type="match status" value="1"/>
</dbReference>
<evidence type="ECO:0000259" key="5">
    <source>
        <dbReference type="Pfam" id="PF21325"/>
    </source>
</evidence>
<dbReference type="EMBL" id="JBFDAA010000002">
    <property type="protein sequence ID" value="KAL1139600.1"/>
    <property type="molecule type" value="Genomic_DNA"/>
</dbReference>
<evidence type="ECO:0000256" key="3">
    <source>
        <dbReference type="ARBA" id="ARBA00022833"/>
    </source>
</evidence>
<feature type="domain" description="SNF2 N-terminal" evidence="4">
    <location>
        <begin position="81"/>
        <end position="343"/>
    </location>
</feature>
<protein>
    <recommendedName>
        <fullName evidence="8">E3 ubiquitin-protein ligase SHPRH</fullName>
    </recommendedName>
</protein>
<dbReference type="PROSITE" id="PS01359">
    <property type="entry name" value="ZF_PHD_1"/>
    <property type="match status" value="1"/>
</dbReference>
<dbReference type="InterPro" id="IPR011011">
    <property type="entry name" value="Znf_FYVE_PHD"/>
</dbReference>
<proteinExistence type="predicted"/>
<dbReference type="Pfam" id="PF00176">
    <property type="entry name" value="SNF2-rel_dom"/>
    <property type="match status" value="1"/>
</dbReference>
<gene>
    <name evidence="6" type="ORF">AAG570_006582</name>
</gene>
<dbReference type="SUPFAM" id="SSF52540">
    <property type="entry name" value="P-loop containing nucleoside triphosphate hydrolases"/>
    <property type="match status" value="1"/>
</dbReference>
<evidence type="ECO:0000313" key="7">
    <source>
        <dbReference type="Proteomes" id="UP001558652"/>
    </source>
</evidence>
<dbReference type="Pfam" id="PF21325">
    <property type="entry name" value="SHPRH_helical-1st"/>
    <property type="match status" value="1"/>
</dbReference>
<evidence type="ECO:0000259" key="4">
    <source>
        <dbReference type="Pfam" id="PF00176"/>
    </source>
</evidence>
<keyword evidence="3" id="KW-0862">Zinc</keyword>
<accession>A0ABD0YUR3</accession>
<sequence>MLRTFYEASLNSVSARNRRTVSEEQNILKCFCTNNCDVEDQIFCSDCCTYQHKLCVGIDDDYEDEGDYACPHCLTKREPIKSRATFIISPTSIVNQWECEIKKHIKAPDFKVFIYNGVKGNAYIQPRVLASYDVVITTYAVLCTELNYANGTSQSDRKLRHAKRFYSVTSPLTCISWWRICLDEAQMVESYQTKTAMMAQELKAKYRWAVSGTPIQKSINDLFGLIQFLKIQNFDSQRVWLDLIKNKEDLYRFVANILWRSCKKDILHMLGVPKQSVIHHWLRFSPVEGYFYQRTHNECAYHFRLKLARFDDLNITLKNLDRNVVNRLLNPLLKLRQACTHPQAVRGKFLKFKHTLTMDELLTAMVAKAKLDVDGSLREYVSHLNGIAGLHIILQNWPEAVSHYRRVLQLNHDYNDLPSVKVHKMVHALHNLAEVLENNKNAGIAPTLRDDKLREDVEALEQAYIKRYETAVLSAKEYLAKLQATISLLCDGGTLGFSNWWVDIINWVEDPDELLHRITVHLDDNLIPGQVSLSSKLRSLPAVHIELATWLANVDKARIDAIEALRLLELRPLSDIAEAALNCHLRQKKSKSLNFRRQRCQICKCEAVLLRYEVIIFSINKKNILEESDDEDPISPKGDNKIVEELKSTTILKSKKEGSWKPSQTERILQGTFDTSIN</sequence>
<dbReference type="InterPro" id="IPR000330">
    <property type="entry name" value="SNF2_N"/>
</dbReference>
<dbReference type="InterPro" id="IPR048686">
    <property type="entry name" value="SHPRH_helical_1st"/>
</dbReference>
<dbReference type="InterPro" id="IPR019786">
    <property type="entry name" value="Zinc_finger_PHD-type_CS"/>
</dbReference>
<keyword evidence="7" id="KW-1185">Reference proteome</keyword>
<dbReference type="PANTHER" id="PTHR45865:SF1">
    <property type="entry name" value="E3 UBIQUITIN-PROTEIN LIGASE SHPRH"/>
    <property type="match status" value="1"/>
</dbReference>
<organism evidence="6 7">
    <name type="scientific">Ranatra chinensis</name>
    <dbReference type="NCBI Taxonomy" id="642074"/>
    <lineage>
        <taxon>Eukaryota</taxon>
        <taxon>Metazoa</taxon>
        <taxon>Ecdysozoa</taxon>
        <taxon>Arthropoda</taxon>
        <taxon>Hexapoda</taxon>
        <taxon>Insecta</taxon>
        <taxon>Pterygota</taxon>
        <taxon>Neoptera</taxon>
        <taxon>Paraneoptera</taxon>
        <taxon>Hemiptera</taxon>
        <taxon>Heteroptera</taxon>
        <taxon>Panheteroptera</taxon>
        <taxon>Nepomorpha</taxon>
        <taxon>Nepidae</taxon>
        <taxon>Ranatrinae</taxon>
        <taxon>Ranatra</taxon>
    </lineage>
</organism>
<feature type="domain" description="E3 ubiquitin-protein ligase SHPRH first helical" evidence="5">
    <location>
        <begin position="358"/>
        <end position="453"/>
    </location>
</feature>
<dbReference type="SUPFAM" id="SSF57903">
    <property type="entry name" value="FYVE/PHD zinc finger"/>
    <property type="match status" value="1"/>
</dbReference>
<dbReference type="InterPro" id="IPR027417">
    <property type="entry name" value="P-loop_NTPase"/>
</dbReference>
<comment type="caution">
    <text evidence="6">The sequence shown here is derived from an EMBL/GenBank/DDBJ whole genome shotgun (WGS) entry which is preliminary data.</text>
</comment>
<dbReference type="SUPFAM" id="SSF48452">
    <property type="entry name" value="TPR-like"/>
    <property type="match status" value="1"/>
</dbReference>
<dbReference type="InterPro" id="IPR013083">
    <property type="entry name" value="Znf_RING/FYVE/PHD"/>
</dbReference>
<dbReference type="InterPro" id="IPR052583">
    <property type="entry name" value="ATP-helicase/E3_Ub-Ligase"/>
</dbReference>
<keyword evidence="2" id="KW-0863">Zinc-finger</keyword>
<dbReference type="Gene3D" id="3.30.40.10">
    <property type="entry name" value="Zinc/RING finger domain, C3HC4 (zinc finger)"/>
    <property type="match status" value="1"/>
</dbReference>
<dbReference type="AlphaFoldDB" id="A0ABD0YUR3"/>
<name>A0ABD0YUR3_9HEMI</name>
<dbReference type="FunFam" id="3.40.50.10810:FF:000013">
    <property type="entry name" value="E3 ubiquitin-protein ligase SHPRH isoform X2"/>
    <property type="match status" value="1"/>
</dbReference>
<dbReference type="InterPro" id="IPR011990">
    <property type="entry name" value="TPR-like_helical_dom_sf"/>
</dbReference>
<keyword evidence="1" id="KW-0479">Metal-binding</keyword>
<dbReference type="InterPro" id="IPR038718">
    <property type="entry name" value="SNF2-like_sf"/>
</dbReference>
<evidence type="ECO:0000313" key="6">
    <source>
        <dbReference type="EMBL" id="KAL1139600.1"/>
    </source>
</evidence>
<dbReference type="Gene3D" id="3.40.50.10810">
    <property type="entry name" value="Tandem AAA-ATPase domain"/>
    <property type="match status" value="1"/>
</dbReference>
<evidence type="ECO:0008006" key="8">
    <source>
        <dbReference type="Google" id="ProtNLM"/>
    </source>
</evidence>
<evidence type="ECO:0000256" key="2">
    <source>
        <dbReference type="ARBA" id="ARBA00022771"/>
    </source>
</evidence>